<dbReference type="PANTHER" id="PTHR36924:SF1">
    <property type="entry name" value="ANTITOXIN HIGA-1"/>
    <property type="match status" value="1"/>
</dbReference>
<evidence type="ECO:0000256" key="1">
    <source>
        <dbReference type="ARBA" id="ARBA00023125"/>
    </source>
</evidence>
<dbReference type="EMBL" id="BMEG01000006">
    <property type="protein sequence ID" value="GGD79451.1"/>
    <property type="molecule type" value="Genomic_DNA"/>
</dbReference>
<dbReference type="RefSeq" id="WP_052005862.1">
    <property type="nucleotide sequence ID" value="NZ_BMEG01000006.1"/>
</dbReference>
<dbReference type="PROSITE" id="PS50943">
    <property type="entry name" value="HTH_CROC1"/>
    <property type="match status" value="1"/>
</dbReference>
<proteinExistence type="predicted"/>
<dbReference type="Pfam" id="PF01381">
    <property type="entry name" value="HTH_3"/>
    <property type="match status" value="1"/>
</dbReference>
<feature type="domain" description="HTH cro/C1-type" evidence="2">
    <location>
        <begin position="29"/>
        <end position="76"/>
    </location>
</feature>
<organism evidence="3 4">
    <name type="scientific">Caballeronia grimmiae</name>
    <dbReference type="NCBI Taxonomy" id="1071679"/>
    <lineage>
        <taxon>Bacteria</taxon>
        <taxon>Pseudomonadati</taxon>
        <taxon>Pseudomonadota</taxon>
        <taxon>Betaproteobacteria</taxon>
        <taxon>Burkholderiales</taxon>
        <taxon>Burkholderiaceae</taxon>
        <taxon>Caballeronia</taxon>
    </lineage>
</organism>
<sequence length="119" mass="13235">MVTSTVHRAFEPGKLCHPGRLLSEFVLPQLGLSVSQAARDLGVSRQTLHRIFDESAAVTPVMAMRLEALCGIPAMFWLRLQCAHDLGDARTSLTDVLPLIPKYRLSRMAMRQLRAIDGH</sequence>
<evidence type="ECO:0000313" key="3">
    <source>
        <dbReference type="EMBL" id="GGD79451.1"/>
    </source>
</evidence>
<dbReference type="InterPro" id="IPR010982">
    <property type="entry name" value="Lambda_DNA-bd_dom_sf"/>
</dbReference>
<dbReference type="CDD" id="cd00093">
    <property type="entry name" value="HTH_XRE"/>
    <property type="match status" value="1"/>
</dbReference>
<dbReference type="PANTHER" id="PTHR36924">
    <property type="entry name" value="ANTITOXIN HIGA-1"/>
    <property type="match status" value="1"/>
</dbReference>
<comment type="caution">
    <text evidence="3">The sequence shown here is derived from an EMBL/GenBank/DDBJ whole genome shotgun (WGS) entry which is preliminary data.</text>
</comment>
<keyword evidence="1" id="KW-0238">DNA-binding</keyword>
<evidence type="ECO:0000313" key="4">
    <source>
        <dbReference type="Proteomes" id="UP000597138"/>
    </source>
</evidence>
<accession>A0ABQ1RTW2</accession>
<keyword evidence="4" id="KW-1185">Reference proteome</keyword>
<evidence type="ECO:0000259" key="2">
    <source>
        <dbReference type="PROSITE" id="PS50943"/>
    </source>
</evidence>
<protein>
    <recommendedName>
        <fullName evidence="2">HTH cro/C1-type domain-containing protein</fullName>
    </recommendedName>
</protein>
<dbReference type="SUPFAM" id="SSF47413">
    <property type="entry name" value="lambda repressor-like DNA-binding domains"/>
    <property type="match status" value="1"/>
</dbReference>
<name>A0ABQ1RTW2_9BURK</name>
<dbReference type="InterPro" id="IPR001387">
    <property type="entry name" value="Cro/C1-type_HTH"/>
</dbReference>
<gene>
    <name evidence="3" type="ORF">GCM10010985_37520</name>
</gene>
<dbReference type="InterPro" id="IPR013430">
    <property type="entry name" value="Toxin_antidote_HigA"/>
</dbReference>
<dbReference type="Gene3D" id="1.10.260.40">
    <property type="entry name" value="lambda repressor-like DNA-binding domains"/>
    <property type="match status" value="1"/>
</dbReference>
<dbReference type="NCBIfam" id="TIGR02607">
    <property type="entry name" value="antidote_HigA"/>
    <property type="match status" value="1"/>
</dbReference>
<reference evidence="4" key="1">
    <citation type="journal article" date="2019" name="Int. J. Syst. Evol. Microbiol.">
        <title>The Global Catalogue of Microorganisms (GCM) 10K type strain sequencing project: providing services to taxonomists for standard genome sequencing and annotation.</title>
        <authorList>
            <consortium name="The Broad Institute Genomics Platform"/>
            <consortium name="The Broad Institute Genome Sequencing Center for Infectious Disease"/>
            <person name="Wu L."/>
            <person name="Ma J."/>
        </authorList>
    </citation>
    <scope>NUCLEOTIDE SEQUENCE [LARGE SCALE GENOMIC DNA]</scope>
    <source>
        <strain evidence="4">CGMCC 1.11013</strain>
    </source>
</reference>
<dbReference type="Proteomes" id="UP000597138">
    <property type="component" value="Unassembled WGS sequence"/>
</dbReference>